<accession>A0A2P2DZ56</accession>
<protein>
    <submittedName>
        <fullName evidence="1">Uncharacterized protein</fullName>
    </submittedName>
</protein>
<comment type="caution">
    <text evidence="1">The sequence shown here is derived from an EMBL/GenBank/DDBJ whole genome shotgun (WGS) entry which is preliminary data.</text>
</comment>
<sequence length="298" mass="35255">MAGTIKVALELVDSIRKQNIETKDKIPGSDTFLRVWAAQFSRTEDEIRKILYNLRESHYIFIINTVAPDPNLFVYGEEVYMIAEHEILTELKRDADTSLERIYESSNYKRKSSFQISRELFPRIKEYNNTPLGRAINLVVMLEEYLRILSSTSYEYTEQWRKQKLQELYASESTTEEISSAFSQATETKRAVDIMKESGKEKQDPSWSKATQSFTVEFLLRVHFRKYEFDIIKKLIQTGKISQEKELKFIRDTLNLMETRTNEDRILKRYMEEMIELRRYCQAKLNIMRQGSQPKQAS</sequence>
<evidence type="ECO:0000313" key="1">
    <source>
        <dbReference type="EMBL" id="GBF49876.1"/>
    </source>
</evidence>
<keyword evidence="2" id="KW-1185">Reference proteome</keyword>
<reference evidence="1 2" key="1">
    <citation type="submission" date="2018-02" db="EMBL/GenBank/DDBJ databases">
        <title>Novel Leptospira species isolated from soil and water in Japan.</title>
        <authorList>
            <person name="Nakao R."/>
            <person name="Masuzawa T."/>
        </authorList>
    </citation>
    <scope>NUCLEOTIDE SEQUENCE [LARGE SCALE GENOMIC DNA]</scope>
    <source>
        <strain evidence="1 2">YH101</strain>
    </source>
</reference>
<gene>
    <name evidence="1" type="ORF">LPTSP4_13960</name>
</gene>
<dbReference type="OrthoDB" id="339518at2"/>
<dbReference type="Proteomes" id="UP000245133">
    <property type="component" value="Unassembled WGS sequence"/>
</dbReference>
<dbReference type="EMBL" id="BFBB01000003">
    <property type="protein sequence ID" value="GBF49876.1"/>
    <property type="molecule type" value="Genomic_DNA"/>
</dbReference>
<proteinExistence type="predicted"/>
<dbReference type="RefSeq" id="WP_108975139.1">
    <property type="nucleotide sequence ID" value="NZ_BFBB01000003.1"/>
</dbReference>
<dbReference type="AlphaFoldDB" id="A0A2P2DZ56"/>
<name>A0A2P2DZ56_9LEPT</name>
<organism evidence="1 2">
    <name type="scientific">Leptospira ryugenii</name>
    <dbReference type="NCBI Taxonomy" id="1917863"/>
    <lineage>
        <taxon>Bacteria</taxon>
        <taxon>Pseudomonadati</taxon>
        <taxon>Spirochaetota</taxon>
        <taxon>Spirochaetia</taxon>
        <taxon>Leptospirales</taxon>
        <taxon>Leptospiraceae</taxon>
        <taxon>Leptospira</taxon>
    </lineage>
</organism>
<evidence type="ECO:0000313" key="2">
    <source>
        <dbReference type="Proteomes" id="UP000245133"/>
    </source>
</evidence>